<evidence type="ECO:0000256" key="2">
    <source>
        <dbReference type="ARBA" id="ARBA00022771"/>
    </source>
</evidence>
<keyword evidence="4" id="KW-0238">DNA-binding</keyword>
<evidence type="ECO:0000313" key="8">
    <source>
        <dbReference type="EMBL" id="CAG9862042.1"/>
    </source>
</evidence>
<dbReference type="OrthoDB" id="6774719at2759"/>
<name>A0A9N9TSN0_PHYSR</name>
<protein>
    <submittedName>
        <fullName evidence="8">Uncharacterized protein</fullName>
    </submittedName>
</protein>
<evidence type="ECO:0000256" key="1">
    <source>
        <dbReference type="ARBA" id="ARBA00022723"/>
    </source>
</evidence>
<evidence type="ECO:0000256" key="3">
    <source>
        <dbReference type="ARBA" id="ARBA00022833"/>
    </source>
</evidence>
<dbReference type="GO" id="GO:0008270">
    <property type="term" value="F:zinc ion binding"/>
    <property type="evidence" value="ECO:0007669"/>
    <property type="project" value="UniProtKB-KW"/>
</dbReference>
<keyword evidence="1" id="KW-0479">Metal-binding</keyword>
<keyword evidence="2" id="KW-0863">Zinc-finger</keyword>
<dbReference type="SMART" id="SM00868">
    <property type="entry name" value="zf-AD"/>
    <property type="match status" value="1"/>
</dbReference>
<dbReference type="SMART" id="SM00980">
    <property type="entry name" value="THAP"/>
    <property type="match status" value="1"/>
</dbReference>
<evidence type="ECO:0000256" key="5">
    <source>
        <dbReference type="SAM" id="MobiDB-lite"/>
    </source>
</evidence>
<accession>A0A9N9TSN0</accession>
<organism evidence="8 9">
    <name type="scientific">Phyllotreta striolata</name>
    <name type="common">Striped flea beetle</name>
    <name type="synonym">Crioceris striolata</name>
    <dbReference type="NCBI Taxonomy" id="444603"/>
    <lineage>
        <taxon>Eukaryota</taxon>
        <taxon>Metazoa</taxon>
        <taxon>Ecdysozoa</taxon>
        <taxon>Arthropoda</taxon>
        <taxon>Hexapoda</taxon>
        <taxon>Insecta</taxon>
        <taxon>Pterygota</taxon>
        <taxon>Neoptera</taxon>
        <taxon>Endopterygota</taxon>
        <taxon>Coleoptera</taxon>
        <taxon>Polyphaga</taxon>
        <taxon>Cucujiformia</taxon>
        <taxon>Chrysomeloidea</taxon>
        <taxon>Chrysomelidae</taxon>
        <taxon>Galerucinae</taxon>
        <taxon>Alticini</taxon>
        <taxon>Phyllotreta</taxon>
    </lineage>
</organism>
<dbReference type="SUPFAM" id="SSF57716">
    <property type="entry name" value="Glucocorticoid receptor-like (DNA-binding domain)"/>
    <property type="match status" value="1"/>
</dbReference>
<dbReference type="InterPro" id="IPR006612">
    <property type="entry name" value="THAP_Znf"/>
</dbReference>
<keyword evidence="9" id="KW-1185">Reference proteome</keyword>
<feature type="compositionally biased region" description="Polar residues" evidence="5">
    <location>
        <begin position="369"/>
        <end position="385"/>
    </location>
</feature>
<dbReference type="EMBL" id="OU900098">
    <property type="protein sequence ID" value="CAG9862042.1"/>
    <property type="molecule type" value="Genomic_DNA"/>
</dbReference>
<feature type="compositionally biased region" description="Low complexity" evidence="5">
    <location>
        <begin position="299"/>
        <end position="308"/>
    </location>
</feature>
<dbReference type="Proteomes" id="UP001153712">
    <property type="component" value="Chromosome 5"/>
</dbReference>
<feature type="region of interest" description="Disordered" evidence="5">
    <location>
        <begin position="874"/>
        <end position="982"/>
    </location>
</feature>
<gene>
    <name evidence="8" type="ORF">PHYEVI_LOCUS8365</name>
</gene>
<feature type="domain" description="THAP-type" evidence="7">
    <location>
        <begin position="787"/>
        <end position="880"/>
    </location>
</feature>
<reference evidence="8" key="1">
    <citation type="submission" date="2022-01" db="EMBL/GenBank/DDBJ databases">
        <authorList>
            <person name="King R."/>
        </authorList>
    </citation>
    <scope>NUCLEOTIDE SEQUENCE</scope>
</reference>
<feature type="region of interest" description="Disordered" evidence="5">
    <location>
        <begin position="365"/>
        <end position="394"/>
    </location>
</feature>
<evidence type="ECO:0000259" key="7">
    <source>
        <dbReference type="SMART" id="SM00980"/>
    </source>
</evidence>
<evidence type="ECO:0000256" key="4">
    <source>
        <dbReference type="ARBA" id="ARBA00023125"/>
    </source>
</evidence>
<evidence type="ECO:0000259" key="6">
    <source>
        <dbReference type="SMART" id="SM00868"/>
    </source>
</evidence>
<feature type="compositionally biased region" description="Basic and acidic residues" evidence="5">
    <location>
        <begin position="917"/>
        <end position="929"/>
    </location>
</feature>
<feature type="domain" description="ZAD" evidence="6">
    <location>
        <begin position="15"/>
        <end position="91"/>
    </location>
</feature>
<dbReference type="InterPro" id="IPR012934">
    <property type="entry name" value="Znf_AD"/>
</dbReference>
<dbReference type="GO" id="GO:0005634">
    <property type="term" value="C:nucleus"/>
    <property type="evidence" value="ECO:0007669"/>
    <property type="project" value="InterPro"/>
</dbReference>
<dbReference type="AlphaFoldDB" id="A0A9N9TSN0"/>
<keyword evidence="3" id="KW-0862">Zinc</keyword>
<sequence>METEKQSDTYREYPICRTCLNIIRHKSYRLQENSGCGEGLKISHILRSIVPELYLGLSNSPEICENCRECLRVSYTFRKLCLETETMIGNYLKNVRCTAQVIDLGAVINYLSSKKAQQNSSEETKVNSDESNPENLAKLLNKINESPKKLEVPLNKEEVKETKGKQFGLDSKEILLLNKSTNKMETLHFDIVSGFYINPSGRKYLIKNEKAYPIPDNYTIDKLLTRRKKSAKPQVVENKTVNKEDKIKKTQQQINSNINKILEKSITHKKESSETENDVVPERRDSITFSEPETETPIEESSTSNEPTMTVCEETGLLRNAQGDYFYLDGTPMDKDQVEIERNNAKVRGESLFSITDICTINDEDFEPSKNQQKSNKTKTSAPDSSKTDLNKKPPKVIGSISVKKFAELKNADTPLKIASKLSSPPLLPAGDIESLAIVGPKKRYRKILPNQKKKSTGRPSIFNHLNSMMKEEPEKILNFSFKIPPPLVYQTPPIEEQDKIDNVQFPTPTFDTLTPMVDVKEEPLDMEVPFENVEDPLLISHTDYDSLQNIIEPLASSDDVGNNYVDVPEFVQINNVDISEVNDSKKTNDVAEASCSIKESDQRPVNKPTITRLPFQLVKVGNHYKLKDKTTKTSNRSVVSKAKGKRKVKIVPVKNFAPNQNIQIQRPPKSDFVLIHSTFTTDGYYLNDHDYLITPYVRDKIVLFDGSHATCICYICGNVHRVDDHMDHMKNHESLCEHCLDDFGSPYNLNMHMKKSYKTCVRTPKQNSPETLMLAQIKKKDNEKLKRCFVPSCQNTSKNSKRNFVRVPPDAHESWAKAVGLPYTIYRKYWCCDDHFDIEDFVNFHEFKIIDGVTITKSQNTLKLKSAVVPHRNLGPVANKPRNSKGVQPDKTSLPAENQEKSSNSSERNRPRSLRPRPDRNRSEKPPDETLEDETDTSNEVSEADRTRSSRKRARASVEEDEVQLKRVLRTRTKKSYAEGP</sequence>
<feature type="region of interest" description="Disordered" evidence="5">
    <location>
        <begin position="265"/>
        <end position="308"/>
    </location>
</feature>
<proteinExistence type="predicted"/>
<evidence type="ECO:0000313" key="9">
    <source>
        <dbReference type="Proteomes" id="UP001153712"/>
    </source>
</evidence>
<dbReference type="GO" id="GO:0003677">
    <property type="term" value="F:DNA binding"/>
    <property type="evidence" value="ECO:0007669"/>
    <property type="project" value="UniProtKB-KW"/>
</dbReference>
<dbReference type="Pfam" id="PF05485">
    <property type="entry name" value="THAP"/>
    <property type="match status" value="1"/>
</dbReference>